<dbReference type="InterPro" id="IPR024399">
    <property type="entry name" value="DUF2628"/>
</dbReference>
<accession>A0A2Z6B1D4</accession>
<keyword evidence="1" id="KW-1133">Transmembrane helix</keyword>
<keyword evidence="1" id="KW-0812">Transmembrane</keyword>
<feature type="transmembrane region" description="Helical" evidence="1">
    <location>
        <begin position="75"/>
        <end position="95"/>
    </location>
</feature>
<keyword evidence="1" id="KW-0472">Membrane</keyword>
<feature type="transmembrane region" description="Helical" evidence="1">
    <location>
        <begin position="149"/>
        <end position="170"/>
    </location>
</feature>
<keyword evidence="3" id="KW-1185">Reference proteome</keyword>
<dbReference type="EMBL" id="AP017378">
    <property type="protein sequence ID" value="BBD09240.1"/>
    <property type="molecule type" value="Genomic_DNA"/>
</dbReference>
<evidence type="ECO:0000313" key="2">
    <source>
        <dbReference type="EMBL" id="BBD09240.1"/>
    </source>
</evidence>
<organism evidence="2 3">
    <name type="scientific">Desulfovibrio ferrophilus</name>
    <dbReference type="NCBI Taxonomy" id="241368"/>
    <lineage>
        <taxon>Bacteria</taxon>
        <taxon>Pseudomonadati</taxon>
        <taxon>Thermodesulfobacteriota</taxon>
        <taxon>Desulfovibrionia</taxon>
        <taxon>Desulfovibrionales</taxon>
        <taxon>Desulfovibrionaceae</taxon>
        <taxon>Desulfovibrio</taxon>
    </lineage>
</organism>
<protein>
    <recommendedName>
        <fullName evidence="4">DUF2628 domain-containing protein</fullName>
    </recommendedName>
</protein>
<evidence type="ECO:0000256" key="1">
    <source>
        <dbReference type="SAM" id="Phobius"/>
    </source>
</evidence>
<dbReference type="Proteomes" id="UP000269883">
    <property type="component" value="Chromosome"/>
</dbReference>
<dbReference type="AlphaFoldDB" id="A0A2Z6B1D4"/>
<name>A0A2Z6B1D4_9BACT</name>
<dbReference type="Pfam" id="PF10947">
    <property type="entry name" value="DUF2628"/>
    <property type="match status" value="1"/>
</dbReference>
<evidence type="ECO:0008006" key="4">
    <source>
        <dbReference type="Google" id="ProtNLM"/>
    </source>
</evidence>
<feature type="transmembrane region" description="Helical" evidence="1">
    <location>
        <begin position="51"/>
        <end position="69"/>
    </location>
</feature>
<dbReference type="KEGG" id="dfl:DFE_2514"/>
<proteinExistence type="predicted"/>
<evidence type="ECO:0000313" key="3">
    <source>
        <dbReference type="Proteomes" id="UP000269883"/>
    </source>
</evidence>
<dbReference type="RefSeq" id="WP_172961738.1">
    <property type="nucleotide sequence ID" value="NZ_AP017378.1"/>
</dbReference>
<reference evidence="2 3" key="1">
    <citation type="journal article" date="2018" name="Sci. Adv.">
        <title>Multi-heme cytochromes provide a pathway for survival in energy-limited environments.</title>
        <authorList>
            <person name="Deng X."/>
            <person name="Dohmae N."/>
            <person name="Nealson K.H."/>
            <person name="Hashimoto K."/>
            <person name="Okamoto A."/>
        </authorList>
    </citation>
    <scope>NUCLEOTIDE SEQUENCE [LARGE SCALE GENOMIC DNA]</scope>
    <source>
        <strain evidence="2 3">IS5</strain>
    </source>
</reference>
<sequence length="178" mass="19597">MSKKTDAINLLYLEPDQESIRKDLAHFFGPRSEHFLKIYEKKKAAKEPGHFAMTFSWVTFLTGFVWFFYRKMYLFGAITIILPVGLSLAMEAMGIKDPGSSAMTIAFALFAKQFYINKALEHLVKANEMGIFGDERDAYLKSAGGTSSIAGGIALFCFLLIITAVLLTVIGNGGGGTM</sequence>
<gene>
    <name evidence="2" type="ORF">DFE_2514</name>
</gene>